<keyword evidence="9" id="KW-0067">ATP-binding</keyword>
<dbReference type="GO" id="GO:0004743">
    <property type="term" value="F:pyruvate kinase activity"/>
    <property type="evidence" value="ECO:0007669"/>
    <property type="project" value="UniProtKB-EC"/>
</dbReference>
<evidence type="ECO:0000256" key="11">
    <source>
        <dbReference type="ARBA" id="ARBA00023152"/>
    </source>
</evidence>
<keyword evidence="10 14" id="KW-0460">Magnesium</keyword>
<comment type="similarity">
    <text evidence="3 14">Belongs to the pyruvate kinase family.</text>
</comment>
<feature type="compositionally biased region" description="Polar residues" evidence="15">
    <location>
        <begin position="224"/>
        <end position="233"/>
    </location>
</feature>
<evidence type="ECO:0000256" key="6">
    <source>
        <dbReference type="ARBA" id="ARBA00022723"/>
    </source>
</evidence>
<evidence type="ECO:0000256" key="4">
    <source>
        <dbReference type="ARBA" id="ARBA00012142"/>
    </source>
</evidence>
<evidence type="ECO:0000259" key="17">
    <source>
        <dbReference type="Pfam" id="PF02887"/>
    </source>
</evidence>
<dbReference type="Gene3D" id="3.20.20.60">
    <property type="entry name" value="Phosphoenolpyruvate-binding domains"/>
    <property type="match status" value="2"/>
</dbReference>
<feature type="domain" description="Pyruvate kinase barrel" evidence="16">
    <location>
        <begin position="642"/>
        <end position="958"/>
    </location>
</feature>
<sequence length="1129" mass="120038">MSQVTAFATVNMASAPSVGKILAISPYSRNRVLQAAALQLSKELLVVQSMRITMEGLFEASKVPRKTKIGCSLGPHNTTDAALGQLLDDGVDLFSFNASTTSPAEMQSVLNRLRVLANTRKLEVATMMDTAGPGTRTGELHQHVPLQLSVGEEVHLRGENDFTSLQSIRNAEGQAVIVIFHELLAEIVRPGSKISIDYGRIVLTVTEVVQAQGAPRQKRPSVPGSPSHQSMYQHSGSCSIKAQVTVADAVLKSNQAVHFPGEIQPCPVTTENGMRAIRKFACANHLDFVTVSYCQAADDARFVRRLLVDHDGRNIGLLAKIENWAGIDAVDDILQEADGIIICRDNLSVEVGSDCLPLLLKIMIAKAASAGKMAMVSGQVMLSRSGSQGNQMPPTDIADMVMLAQSGADMVILSDMDPLGRQVVTSKPGTSSRLSSIKQVAQACMAAESMLEGHSNSESVSPRISSKPLTDVEALLHGAAAAAVDCSAGLVVVVSNSVVGTRLLAKNRTSTPILLITESEEAARQCRGLRGVHALVTTSVPTTRVSMSSLNCGDECEPVLEHALNHAVHTGLCREAMPVIVLVEQETPDGRFIPSISLRVTHGEPRESQDGMECPELLSALRCPQMAFVTLNALKRAELAKRKTKMLAMIDSSTGPESVSQLLQLGLDMACFQVGEGLEEQQQLCADVEHCVAARDQLGSGAGIMLCTAGSQILTSPLSDDQHLRVSVGDEVVLCAPHGAAEIARDSTTARLPMIACTAVHIRNMLVAKGKVAISDGPGAVWLECTHVLDYHRAVLTVTQAGTIRGDQRLTFPDNKEVHVAISQSDLSTASELIAKGCIDYLSISNIDSAEDVRQIRHMLSQSGASHVGIIAEVAHRRALADINHILREADGIIFQASKAVLHMPAESIPMAQRWLATKARMAGKIFLSGPGISLAGGSNPLAEQSSIAAACLDCSHGILIDRLPGAVHPRQIEAAWTSVKWALQRAEIAGCHPSATQYIRDAVTIKMQDGPEAIAYAAVRACIDSEAALIITISQTGHTAALIARLRPPVTQIVVTSNASQGRKLSGLFGAEAFVVNDVDSVAAVMEPAKEAARSLGLLRMGQMVVQVHGRNQPDADGDTSCAMQLVS</sequence>
<feature type="domain" description="Pyruvate kinase barrel" evidence="16">
    <location>
        <begin position="241"/>
        <end position="415"/>
    </location>
</feature>
<dbReference type="GO" id="GO:0005524">
    <property type="term" value="F:ATP binding"/>
    <property type="evidence" value="ECO:0007669"/>
    <property type="project" value="UniProtKB-KW"/>
</dbReference>
<accession>A0AAW1S3E9</accession>
<dbReference type="InterPro" id="IPR015793">
    <property type="entry name" value="Pyrv_Knase_brl"/>
</dbReference>
<evidence type="ECO:0000259" key="16">
    <source>
        <dbReference type="Pfam" id="PF00224"/>
    </source>
</evidence>
<dbReference type="GO" id="GO:0030955">
    <property type="term" value="F:potassium ion binding"/>
    <property type="evidence" value="ECO:0007669"/>
    <property type="project" value="InterPro"/>
</dbReference>
<dbReference type="AlphaFoldDB" id="A0AAW1S3E9"/>
<protein>
    <recommendedName>
        <fullName evidence="4 14">Pyruvate kinase</fullName>
        <ecNumber evidence="4 14">2.7.1.40</ecNumber>
    </recommendedName>
</protein>
<keyword evidence="6" id="KW-0479">Metal-binding</keyword>
<evidence type="ECO:0000313" key="19">
    <source>
        <dbReference type="Proteomes" id="UP001438707"/>
    </source>
</evidence>
<dbReference type="InterPro" id="IPR015813">
    <property type="entry name" value="Pyrv/PenolPyrv_kinase-like_dom"/>
</dbReference>
<evidence type="ECO:0000256" key="9">
    <source>
        <dbReference type="ARBA" id="ARBA00022840"/>
    </source>
</evidence>
<comment type="catalytic activity">
    <reaction evidence="13 14">
        <text>pyruvate + ATP = phosphoenolpyruvate + ADP + H(+)</text>
        <dbReference type="Rhea" id="RHEA:18157"/>
        <dbReference type="ChEBI" id="CHEBI:15361"/>
        <dbReference type="ChEBI" id="CHEBI:15378"/>
        <dbReference type="ChEBI" id="CHEBI:30616"/>
        <dbReference type="ChEBI" id="CHEBI:58702"/>
        <dbReference type="ChEBI" id="CHEBI:456216"/>
        <dbReference type="EC" id="2.7.1.40"/>
    </reaction>
</comment>
<dbReference type="SUPFAM" id="SSF51621">
    <property type="entry name" value="Phosphoenolpyruvate/pyruvate domain"/>
    <property type="match status" value="2"/>
</dbReference>
<evidence type="ECO:0000256" key="5">
    <source>
        <dbReference type="ARBA" id="ARBA00022679"/>
    </source>
</evidence>
<evidence type="ECO:0000256" key="1">
    <source>
        <dbReference type="ARBA" id="ARBA00001958"/>
    </source>
</evidence>
<dbReference type="EMBL" id="JALJOS010000004">
    <property type="protein sequence ID" value="KAK9840163.1"/>
    <property type="molecule type" value="Genomic_DNA"/>
</dbReference>
<evidence type="ECO:0000256" key="2">
    <source>
        <dbReference type="ARBA" id="ARBA00004997"/>
    </source>
</evidence>
<comment type="caution">
    <text evidence="18">The sequence shown here is derived from an EMBL/GenBank/DDBJ whole genome shotgun (WGS) entry which is preliminary data.</text>
</comment>
<feature type="domain" description="Pyruvate kinase barrel" evidence="16">
    <location>
        <begin position="65"/>
        <end position="212"/>
    </location>
</feature>
<dbReference type="PRINTS" id="PR01050">
    <property type="entry name" value="PYRUVTKNASE"/>
</dbReference>
<dbReference type="InterPro" id="IPR015806">
    <property type="entry name" value="Pyrv_Knase_insert_dom_sf"/>
</dbReference>
<dbReference type="EC" id="2.7.1.40" evidence="4 14"/>
<dbReference type="GO" id="GO:0016301">
    <property type="term" value="F:kinase activity"/>
    <property type="evidence" value="ECO:0007669"/>
    <property type="project" value="UniProtKB-KW"/>
</dbReference>
<evidence type="ECO:0000256" key="10">
    <source>
        <dbReference type="ARBA" id="ARBA00022842"/>
    </source>
</evidence>
<dbReference type="Gene3D" id="2.40.33.10">
    <property type="entry name" value="PK beta-barrel domain-like"/>
    <property type="match status" value="2"/>
</dbReference>
<comment type="cofactor">
    <cofactor evidence="1">
        <name>K(+)</name>
        <dbReference type="ChEBI" id="CHEBI:29103"/>
    </cofactor>
</comment>
<dbReference type="SUPFAM" id="SSF52935">
    <property type="entry name" value="PK C-terminal domain-like"/>
    <property type="match status" value="2"/>
</dbReference>
<dbReference type="InterPro" id="IPR015795">
    <property type="entry name" value="Pyrv_Knase_C"/>
</dbReference>
<dbReference type="InterPro" id="IPR040442">
    <property type="entry name" value="Pyrv_kinase-like_dom_sf"/>
</dbReference>
<dbReference type="Gene3D" id="3.40.1380.20">
    <property type="entry name" value="Pyruvate kinase, C-terminal domain"/>
    <property type="match status" value="2"/>
</dbReference>
<keyword evidence="8 14" id="KW-0418">Kinase</keyword>
<keyword evidence="11 14" id="KW-0324">Glycolysis</keyword>
<keyword evidence="19" id="KW-1185">Reference proteome</keyword>
<dbReference type="GO" id="GO:0000287">
    <property type="term" value="F:magnesium ion binding"/>
    <property type="evidence" value="ECO:0007669"/>
    <property type="project" value="InterPro"/>
</dbReference>
<evidence type="ECO:0000256" key="12">
    <source>
        <dbReference type="ARBA" id="ARBA00023317"/>
    </source>
</evidence>
<evidence type="ECO:0000256" key="3">
    <source>
        <dbReference type="ARBA" id="ARBA00008663"/>
    </source>
</evidence>
<keyword evidence="5 14" id="KW-0808">Transferase</keyword>
<feature type="region of interest" description="Disordered" evidence="15">
    <location>
        <begin position="213"/>
        <end position="233"/>
    </location>
</feature>
<dbReference type="Proteomes" id="UP001438707">
    <property type="component" value="Unassembled WGS sequence"/>
</dbReference>
<evidence type="ECO:0000256" key="8">
    <source>
        <dbReference type="ARBA" id="ARBA00022777"/>
    </source>
</evidence>
<keyword evidence="12" id="KW-0670">Pyruvate</keyword>
<evidence type="ECO:0000256" key="14">
    <source>
        <dbReference type="RuleBase" id="RU000504"/>
    </source>
</evidence>
<evidence type="ECO:0000256" key="13">
    <source>
        <dbReference type="ARBA" id="ARBA00048152"/>
    </source>
</evidence>
<dbReference type="PANTHER" id="PTHR11817">
    <property type="entry name" value="PYRUVATE KINASE"/>
    <property type="match status" value="1"/>
</dbReference>
<evidence type="ECO:0000256" key="15">
    <source>
        <dbReference type="SAM" id="MobiDB-lite"/>
    </source>
</evidence>
<dbReference type="Pfam" id="PF00224">
    <property type="entry name" value="PK"/>
    <property type="match status" value="3"/>
</dbReference>
<dbReference type="InterPro" id="IPR036918">
    <property type="entry name" value="Pyrv_Knase_C_sf"/>
</dbReference>
<keyword evidence="7" id="KW-0547">Nucleotide-binding</keyword>
<reference evidence="18 19" key="1">
    <citation type="journal article" date="2024" name="Nat. Commun.">
        <title>Phylogenomics reveals the evolutionary origins of lichenization in chlorophyte algae.</title>
        <authorList>
            <person name="Puginier C."/>
            <person name="Libourel C."/>
            <person name="Otte J."/>
            <person name="Skaloud P."/>
            <person name="Haon M."/>
            <person name="Grisel S."/>
            <person name="Petersen M."/>
            <person name="Berrin J.G."/>
            <person name="Delaux P.M."/>
            <person name="Dal Grande F."/>
            <person name="Keller J."/>
        </authorList>
    </citation>
    <scope>NUCLEOTIDE SEQUENCE [LARGE SCALE GENOMIC DNA]</scope>
    <source>
        <strain evidence="18 19">SAG 2145</strain>
    </source>
</reference>
<feature type="domain" description="Pyruvate kinase C-terminal" evidence="17">
    <location>
        <begin position="1013"/>
        <end position="1114"/>
    </location>
</feature>
<proteinExistence type="inferred from homology"/>
<feature type="domain" description="Pyruvate kinase C-terminal" evidence="17">
    <location>
        <begin position="473"/>
        <end position="582"/>
    </location>
</feature>
<evidence type="ECO:0000256" key="7">
    <source>
        <dbReference type="ARBA" id="ARBA00022741"/>
    </source>
</evidence>
<evidence type="ECO:0000313" key="18">
    <source>
        <dbReference type="EMBL" id="KAK9840163.1"/>
    </source>
</evidence>
<gene>
    <name evidence="18" type="ORF">WJX74_004445</name>
</gene>
<organism evidence="18 19">
    <name type="scientific">Apatococcus lobatus</name>
    <dbReference type="NCBI Taxonomy" id="904363"/>
    <lineage>
        <taxon>Eukaryota</taxon>
        <taxon>Viridiplantae</taxon>
        <taxon>Chlorophyta</taxon>
        <taxon>core chlorophytes</taxon>
        <taxon>Trebouxiophyceae</taxon>
        <taxon>Chlorellales</taxon>
        <taxon>Chlorellaceae</taxon>
        <taxon>Apatococcus</taxon>
    </lineage>
</organism>
<dbReference type="Pfam" id="PF02887">
    <property type="entry name" value="PK_C"/>
    <property type="match status" value="2"/>
</dbReference>
<dbReference type="InterPro" id="IPR001697">
    <property type="entry name" value="Pyr_Knase"/>
</dbReference>
<comment type="pathway">
    <text evidence="2 14">Carbohydrate degradation; glycolysis; pyruvate from D-glyceraldehyde 3-phosphate: step 5/5.</text>
</comment>
<name>A0AAW1S3E9_9CHLO</name>